<dbReference type="Proteomes" id="UP000483004">
    <property type="component" value="Unassembled WGS sequence"/>
</dbReference>
<comment type="caution">
    <text evidence="5">The sequence shown here is derived from an EMBL/GenBank/DDBJ whole genome shotgun (WGS) entry which is preliminary data.</text>
</comment>
<keyword evidence="6" id="KW-1185">Reference proteome</keyword>
<evidence type="ECO:0000256" key="1">
    <source>
        <dbReference type="ARBA" id="ARBA00006484"/>
    </source>
</evidence>
<proteinExistence type="inferred from homology"/>
<name>A0A6L3VVY9_9ACTN</name>
<keyword evidence="4" id="KW-0472">Membrane</keyword>
<dbReference type="PROSITE" id="PS00061">
    <property type="entry name" value="ADH_SHORT"/>
    <property type="match status" value="1"/>
</dbReference>
<feature type="compositionally biased region" description="Basic and acidic residues" evidence="3">
    <location>
        <begin position="289"/>
        <end position="305"/>
    </location>
</feature>
<keyword evidence="4" id="KW-1133">Transmembrane helix</keyword>
<dbReference type="PANTHER" id="PTHR44196:SF1">
    <property type="entry name" value="DEHYDROGENASE_REDUCTASE SDR FAMILY MEMBER 7B"/>
    <property type="match status" value="1"/>
</dbReference>
<evidence type="ECO:0000313" key="6">
    <source>
        <dbReference type="Proteomes" id="UP000483004"/>
    </source>
</evidence>
<gene>
    <name evidence="5" type="ORF">F9B16_17915</name>
</gene>
<comment type="similarity">
    <text evidence="1">Belongs to the short-chain dehydrogenases/reductases (SDR) family.</text>
</comment>
<dbReference type="GO" id="GO:0016491">
    <property type="term" value="F:oxidoreductase activity"/>
    <property type="evidence" value="ECO:0007669"/>
    <property type="project" value="UniProtKB-KW"/>
</dbReference>
<feature type="region of interest" description="Disordered" evidence="3">
    <location>
        <begin position="266"/>
        <end position="305"/>
    </location>
</feature>
<evidence type="ECO:0000256" key="2">
    <source>
        <dbReference type="ARBA" id="ARBA00023002"/>
    </source>
</evidence>
<dbReference type="Pfam" id="PF00106">
    <property type="entry name" value="adh_short"/>
    <property type="match status" value="1"/>
</dbReference>
<dbReference type="RefSeq" id="WP_151541228.1">
    <property type="nucleotide sequence ID" value="NZ_WBMR01000045.1"/>
</dbReference>
<organism evidence="5 6">
    <name type="scientific">Actinomadura montaniterrae</name>
    <dbReference type="NCBI Taxonomy" id="1803903"/>
    <lineage>
        <taxon>Bacteria</taxon>
        <taxon>Bacillati</taxon>
        <taxon>Actinomycetota</taxon>
        <taxon>Actinomycetes</taxon>
        <taxon>Streptosporangiales</taxon>
        <taxon>Thermomonosporaceae</taxon>
        <taxon>Actinomadura</taxon>
    </lineage>
</organism>
<reference evidence="5 6" key="1">
    <citation type="submission" date="2019-09" db="EMBL/GenBank/DDBJ databases">
        <title>Actinomadura physcomitrii sp. nov., a novel actinomycete isolated from moss [Physcomitrium sphaericum (Ludw) Fuernr].</title>
        <authorList>
            <person name="Liu C."/>
            <person name="Zhuang X."/>
        </authorList>
    </citation>
    <scope>NUCLEOTIDE SEQUENCE [LARGE SCALE GENOMIC DNA]</scope>
    <source>
        <strain evidence="5 6">CYP1-1B</strain>
    </source>
</reference>
<keyword evidence="2" id="KW-0560">Oxidoreductase</keyword>
<dbReference type="PRINTS" id="PR00081">
    <property type="entry name" value="GDHRDH"/>
</dbReference>
<dbReference type="OrthoDB" id="151996at2"/>
<dbReference type="InterPro" id="IPR002347">
    <property type="entry name" value="SDR_fam"/>
</dbReference>
<feature type="transmembrane region" description="Helical" evidence="4">
    <location>
        <begin position="318"/>
        <end position="340"/>
    </location>
</feature>
<dbReference type="InterPro" id="IPR036291">
    <property type="entry name" value="NAD(P)-bd_dom_sf"/>
</dbReference>
<dbReference type="EMBL" id="WBMR01000045">
    <property type="protein sequence ID" value="KAB2380375.1"/>
    <property type="molecule type" value="Genomic_DNA"/>
</dbReference>
<dbReference type="NCBIfam" id="NF005495">
    <property type="entry name" value="PRK07109.1"/>
    <property type="match status" value="1"/>
</dbReference>
<evidence type="ECO:0000313" key="5">
    <source>
        <dbReference type="EMBL" id="KAB2380375.1"/>
    </source>
</evidence>
<evidence type="ECO:0000256" key="4">
    <source>
        <dbReference type="SAM" id="Phobius"/>
    </source>
</evidence>
<dbReference type="InterPro" id="IPR020904">
    <property type="entry name" value="Sc_DH/Rdtase_CS"/>
</dbReference>
<evidence type="ECO:0000256" key="3">
    <source>
        <dbReference type="SAM" id="MobiDB-lite"/>
    </source>
</evidence>
<dbReference type="SUPFAM" id="SSF51735">
    <property type="entry name" value="NAD(P)-binding Rossmann-fold domains"/>
    <property type="match status" value="1"/>
</dbReference>
<dbReference type="GO" id="GO:0016020">
    <property type="term" value="C:membrane"/>
    <property type="evidence" value="ECO:0007669"/>
    <property type="project" value="TreeGrafter"/>
</dbReference>
<dbReference type="Gene3D" id="3.40.50.720">
    <property type="entry name" value="NAD(P)-binding Rossmann-like Domain"/>
    <property type="match status" value="1"/>
</dbReference>
<protein>
    <submittedName>
        <fullName evidence="5">SDR family oxidoreductase</fullName>
    </submittedName>
</protein>
<accession>A0A6L3VVY9</accession>
<sequence>MKYGIDRDSVVVITGASGGIGRATARVFGGRGARVALLARGEEGLDGAAADVEKAGGRALPISVDVADHAGVEEAAQRVEDGFGSIDVWVNVAFSSVFAPFWEIEPDEFKRITEVTYLGYVNGTRAALKRMMPRGRGVIVQCGSALAYRGIPLQSGYCGAKHAVQGLHDSLRAELLHACPGVKVTMVEMPGVNTPQFSWVLSRLPRRAQPVPPIYQPEIAADALLYAAEHPRRREYWVGGSTVGTLIANKFAAGLLDRYLARTAFSSQQTGQKRPPDQPANLWEPADDAGGRDYGAHGRFDEEAHPHSPQLWAAKHKYLVGAATAGAAATGAAVGAARLLRR</sequence>
<keyword evidence="4" id="KW-0812">Transmembrane</keyword>
<dbReference type="PANTHER" id="PTHR44196">
    <property type="entry name" value="DEHYDROGENASE/REDUCTASE SDR FAMILY MEMBER 7B"/>
    <property type="match status" value="1"/>
</dbReference>
<dbReference type="AlphaFoldDB" id="A0A6L3VVY9"/>